<dbReference type="PANTHER" id="PTHR33991:SF1">
    <property type="entry name" value="DNA REPAIR PROTEIN RECO"/>
    <property type="match status" value="1"/>
</dbReference>
<proteinExistence type="inferred from homology"/>
<keyword evidence="5 7" id="KW-0234">DNA repair</keyword>
<dbReference type="InterPro" id="IPR022572">
    <property type="entry name" value="DNA_rep/recomb_RecO_N"/>
</dbReference>
<organism evidence="9 10">
    <name type="scientific">Parapedobacter composti</name>
    <dbReference type="NCBI Taxonomy" id="623281"/>
    <lineage>
        <taxon>Bacteria</taxon>
        <taxon>Pseudomonadati</taxon>
        <taxon>Bacteroidota</taxon>
        <taxon>Sphingobacteriia</taxon>
        <taxon>Sphingobacteriales</taxon>
        <taxon>Sphingobacteriaceae</taxon>
        <taxon>Parapedobacter</taxon>
    </lineage>
</organism>
<dbReference type="NCBIfam" id="TIGR00613">
    <property type="entry name" value="reco"/>
    <property type="match status" value="1"/>
</dbReference>
<dbReference type="InterPro" id="IPR003717">
    <property type="entry name" value="RecO"/>
</dbReference>
<dbReference type="HAMAP" id="MF_00201">
    <property type="entry name" value="RecO"/>
    <property type="match status" value="1"/>
</dbReference>
<dbReference type="Pfam" id="PF11967">
    <property type="entry name" value="RecO_N"/>
    <property type="match status" value="1"/>
</dbReference>
<evidence type="ECO:0000256" key="6">
    <source>
        <dbReference type="ARBA" id="ARBA00033409"/>
    </source>
</evidence>
<dbReference type="InterPro" id="IPR042242">
    <property type="entry name" value="RecO_C"/>
</dbReference>
<gene>
    <name evidence="7" type="primary">recO</name>
    <name evidence="9" type="ORF">SAMN05421747_10380</name>
</gene>
<dbReference type="SUPFAM" id="SSF50249">
    <property type="entry name" value="Nucleic acid-binding proteins"/>
    <property type="match status" value="1"/>
</dbReference>
<comment type="similarity">
    <text evidence="1 7">Belongs to the RecO family.</text>
</comment>
<evidence type="ECO:0000313" key="9">
    <source>
        <dbReference type="EMBL" id="SFC01183.1"/>
    </source>
</evidence>
<dbReference type="STRING" id="623281.SAMN05421747_10380"/>
<name>A0A1I1FVV5_9SPHI</name>
<accession>A0A1I1FVV5</accession>
<evidence type="ECO:0000256" key="7">
    <source>
        <dbReference type="HAMAP-Rule" id="MF_00201"/>
    </source>
</evidence>
<dbReference type="GO" id="GO:0006302">
    <property type="term" value="P:double-strand break repair"/>
    <property type="evidence" value="ECO:0007669"/>
    <property type="project" value="TreeGrafter"/>
</dbReference>
<evidence type="ECO:0000259" key="8">
    <source>
        <dbReference type="Pfam" id="PF11967"/>
    </source>
</evidence>
<comment type="function">
    <text evidence="7">Involved in DNA repair and RecF pathway recombination.</text>
</comment>
<evidence type="ECO:0000256" key="2">
    <source>
        <dbReference type="ARBA" id="ARBA00021310"/>
    </source>
</evidence>
<evidence type="ECO:0000256" key="3">
    <source>
        <dbReference type="ARBA" id="ARBA00022763"/>
    </source>
</evidence>
<dbReference type="GO" id="GO:0006310">
    <property type="term" value="P:DNA recombination"/>
    <property type="evidence" value="ECO:0007669"/>
    <property type="project" value="UniProtKB-UniRule"/>
</dbReference>
<dbReference type="AlphaFoldDB" id="A0A1I1FVV5"/>
<keyword evidence="4 7" id="KW-0233">DNA recombination</keyword>
<dbReference type="RefSeq" id="WP_090971857.1">
    <property type="nucleotide sequence ID" value="NZ_FOLL01000003.1"/>
</dbReference>
<sequence>MLHKTRGVVLKVTPYSESSVVAQIFTEKFGLQSFIVNGARKPKAKIGITLLQPLHLLDMVVYHREHASLQRIAEARQQPHFQTIPYDIMKSSVVLFLNEMLYKSLRQQSADEPLFNFLFNAISWLDSTASMPPDFHLFFLLKLSRYLGFGPAAARAGQAFFDLKDGVFCDRLPAHALVLQHPHTTQLAALMASSVENLATLQIPLADRRFLIGKIIDFYRLHIDGMGEIKSHEVLEAVME</sequence>
<dbReference type="Gene3D" id="1.20.1440.120">
    <property type="entry name" value="Recombination protein O, C-terminal domain"/>
    <property type="match status" value="1"/>
</dbReference>
<dbReference type="EMBL" id="FOLL01000003">
    <property type="protein sequence ID" value="SFC01183.1"/>
    <property type="molecule type" value="Genomic_DNA"/>
</dbReference>
<evidence type="ECO:0000256" key="1">
    <source>
        <dbReference type="ARBA" id="ARBA00007452"/>
    </source>
</evidence>
<reference evidence="9 10" key="1">
    <citation type="submission" date="2016-10" db="EMBL/GenBank/DDBJ databases">
        <authorList>
            <person name="de Groot N.N."/>
        </authorList>
    </citation>
    <scope>NUCLEOTIDE SEQUENCE [LARGE SCALE GENOMIC DNA]</scope>
    <source>
        <strain evidence="9 10">DSM 22900</strain>
    </source>
</reference>
<dbReference type="PANTHER" id="PTHR33991">
    <property type="entry name" value="DNA REPAIR PROTEIN RECO"/>
    <property type="match status" value="1"/>
</dbReference>
<dbReference type="OrthoDB" id="9789152at2"/>
<dbReference type="Pfam" id="PF02565">
    <property type="entry name" value="RecO_C"/>
    <property type="match status" value="1"/>
</dbReference>
<feature type="domain" description="DNA replication/recombination mediator RecO N-terminal" evidence="8">
    <location>
        <begin position="1"/>
        <end position="75"/>
    </location>
</feature>
<evidence type="ECO:0000256" key="4">
    <source>
        <dbReference type="ARBA" id="ARBA00023172"/>
    </source>
</evidence>
<dbReference type="InterPro" id="IPR037278">
    <property type="entry name" value="ARFGAP/RecO"/>
</dbReference>
<protein>
    <recommendedName>
        <fullName evidence="2 7">DNA repair protein RecO</fullName>
    </recommendedName>
    <alternativeName>
        <fullName evidence="6 7">Recombination protein O</fullName>
    </alternativeName>
</protein>
<evidence type="ECO:0000256" key="5">
    <source>
        <dbReference type="ARBA" id="ARBA00023204"/>
    </source>
</evidence>
<keyword evidence="3 7" id="KW-0227">DNA damage</keyword>
<keyword evidence="10" id="KW-1185">Reference proteome</keyword>
<dbReference type="Gene3D" id="2.40.50.140">
    <property type="entry name" value="Nucleic acid-binding proteins"/>
    <property type="match status" value="1"/>
</dbReference>
<dbReference type="SUPFAM" id="SSF57863">
    <property type="entry name" value="ArfGap/RecO-like zinc finger"/>
    <property type="match status" value="1"/>
</dbReference>
<dbReference type="GO" id="GO:0043590">
    <property type="term" value="C:bacterial nucleoid"/>
    <property type="evidence" value="ECO:0007669"/>
    <property type="project" value="TreeGrafter"/>
</dbReference>
<evidence type="ECO:0000313" key="10">
    <source>
        <dbReference type="Proteomes" id="UP000199577"/>
    </source>
</evidence>
<dbReference type="InterPro" id="IPR012340">
    <property type="entry name" value="NA-bd_OB-fold"/>
</dbReference>
<dbReference type="Proteomes" id="UP000199577">
    <property type="component" value="Unassembled WGS sequence"/>
</dbReference>